<evidence type="ECO:0000313" key="2">
    <source>
        <dbReference type="Proteomes" id="UP000265618"/>
    </source>
</evidence>
<dbReference type="AlphaFoldDB" id="A0A9K3D2Z2"/>
<sequence>MHRAYPTPPTYSPAVEHIYSQASLVCAPTPICPQSPGMVTEYTMLAHGKTPVKEVLTCAYVDYGHCLIGVVGGLPGQRQFLGCQLNMDVGEAPEMSGGYFLPEGPIVDPDRHQIHLRGVGRTGYVVLVPDSIGGERVLIYRMDLSLQEWGLVTSVGPTNTCTEDARVFVATLGTGLILCTQAETWCFDTNTEVWCRWPHPYWGHAFTARDKWVVVDGVLHVFYNDLEDGTLQHCTLSQTGFWHLDPPPALPPSLFGNGGEGEAWRPGAPNPQTGIDRHVACVGSPDILLDMAWVEPVVKGREVAFVEVFIRPQEDSIRMTRPVVTYDTVSGEYRVPSQEWWRDAPPVTTYCPEENEPGRMGGGTIMTGIWESPVQYARCAAVCRVVRDGE</sequence>
<evidence type="ECO:0000313" key="1">
    <source>
        <dbReference type="EMBL" id="GIQ87796.1"/>
    </source>
</evidence>
<reference evidence="1 2" key="1">
    <citation type="journal article" date="2018" name="PLoS ONE">
        <title>The draft genome of Kipferlia bialata reveals reductive genome evolution in fornicate parasites.</title>
        <authorList>
            <person name="Tanifuji G."/>
            <person name="Takabayashi S."/>
            <person name="Kume K."/>
            <person name="Takagi M."/>
            <person name="Nakayama T."/>
            <person name="Kamikawa R."/>
            <person name="Inagaki Y."/>
            <person name="Hashimoto T."/>
        </authorList>
    </citation>
    <scope>NUCLEOTIDE SEQUENCE [LARGE SCALE GENOMIC DNA]</scope>
    <source>
        <strain evidence="1">NY0173</strain>
    </source>
</reference>
<proteinExistence type="predicted"/>
<gene>
    <name evidence="1" type="ORF">KIPB_009908</name>
</gene>
<accession>A0A9K3D2Z2</accession>
<dbReference type="Proteomes" id="UP000265618">
    <property type="component" value="Unassembled WGS sequence"/>
</dbReference>
<keyword evidence="2" id="KW-1185">Reference proteome</keyword>
<name>A0A9K3D2Z2_9EUKA</name>
<protein>
    <submittedName>
        <fullName evidence="1">Uncharacterized protein</fullName>
    </submittedName>
</protein>
<organism evidence="1 2">
    <name type="scientific">Kipferlia bialata</name>
    <dbReference type="NCBI Taxonomy" id="797122"/>
    <lineage>
        <taxon>Eukaryota</taxon>
        <taxon>Metamonada</taxon>
        <taxon>Carpediemonas-like organisms</taxon>
        <taxon>Kipferlia</taxon>
    </lineage>
</organism>
<comment type="caution">
    <text evidence="1">The sequence shown here is derived from an EMBL/GenBank/DDBJ whole genome shotgun (WGS) entry which is preliminary data.</text>
</comment>
<dbReference type="EMBL" id="BDIP01003503">
    <property type="protein sequence ID" value="GIQ87796.1"/>
    <property type="molecule type" value="Genomic_DNA"/>
</dbReference>